<evidence type="ECO:0000313" key="12">
    <source>
        <dbReference type="EMBL" id="MFC4617799.1"/>
    </source>
</evidence>
<dbReference type="InterPro" id="IPR008927">
    <property type="entry name" value="6-PGluconate_DH-like_C_sf"/>
</dbReference>
<comment type="catalytic activity">
    <reaction evidence="9">
        <text>prephenate + NAD(+) = 3-(4-hydroxyphenyl)pyruvate + CO2 + NADH</text>
        <dbReference type="Rhea" id="RHEA:13869"/>
        <dbReference type="ChEBI" id="CHEBI:16526"/>
        <dbReference type="ChEBI" id="CHEBI:29934"/>
        <dbReference type="ChEBI" id="CHEBI:36242"/>
        <dbReference type="ChEBI" id="CHEBI:57540"/>
        <dbReference type="ChEBI" id="CHEBI:57945"/>
        <dbReference type="EC" id="1.3.1.12"/>
    </reaction>
</comment>
<sequence length="367" mass="39932">MTRKKAFVIGLGLIGGSLAKTLMMKQDVVVTGYDVHEKTVQDAIKLGVIHRGEASIAEGAKDADLILLAAPVRGILLTLEELAAVPMKTDAIVTDVGSAKRLITEKARMTIANKAMFIGGHPMAGSHKSGVWAASGDLFENAFYFLTPEPDTPVEHIKALKDWLSGTRAKVLELDPIAHDRIVGVISHFPHLVAAGLVHHLKAFPDGGFNVSRLAAGGFRDITRIASSDPALWQDIVSNNRDVLLALFDSWDEVMQGIKERLKMDDQTGIWQFFNEAKTFRDGFPAKQKGAIPASNDLYLDMPDRPGEISRVTGIIGQAGINIINLNVIELRENVAGVLMISFQKPEDRDLALALLSENGYTTYLSD</sequence>
<evidence type="ECO:0000256" key="4">
    <source>
        <dbReference type="ARBA" id="ARBA00016891"/>
    </source>
</evidence>
<dbReference type="SUPFAM" id="SSF55021">
    <property type="entry name" value="ACT-like"/>
    <property type="match status" value="1"/>
</dbReference>
<dbReference type="PANTHER" id="PTHR21363:SF0">
    <property type="entry name" value="PREPHENATE DEHYDROGENASE [NADP(+)]"/>
    <property type="match status" value="1"/>
</dbReference>
<feature type="domain" description="Prephenate/arogenate dehydrogenase" evidence="10">
    <location>
        <begin position="4"/>
        <end position="292"/>
    </location>
</feature>
<dbReference type="Pfam" id="PF01842">
    <property type="entry name" value="ACT"/>
    <property type="match status" value="1"/>
</dbReference>
<dbReference type="InterPro" id="IPR050812">
    <property type="entry name" value="Preph/Arog_dehydrog"/>
</dbReference>
<evidence type="ECO:0000256" key="7">
    <source>
        <dbReference type="ARBA" id="ARBA00023027"/>
    </source>
</evidence>
<evidence type="ECO:0000256" key="9">
    <source>
        <dbReference type="ARBA" id="ARBA00049260"/>
    </source>
</evidence>
<accession>A0ABV9GJQ0</accession>
<comment type="caution">
    <text evidence="12">The sequence shown here is derived from an EMBL/GenBank/DDBJ whole genome shotgun (WGS) entry which is preliminary data.</text>
</comment>
<keyword evidence="7" id="KW-0520">NAD</keyword>
<dbReference type="InterPro" id="IPR003099">
    <property type="entry name" value="Prephen_DH"/>
</dbReference>
<feature type="domain" description="ACT" evidence="11">
    <location>
        <begin position="297"/>
        <end position="367"/>
    </location>
</feature>
<comment type="similarity">
    <text evidence="2">Belongs to the prephenate/arogenate dehydrogenase family.</text>
</comment>
<dbReference type="InterPro" id="IPR002912">
    <property type="entry name" value="ACT_dom"/>
</dbReference>
<gene>
    <name evidence="12" type="ORF">ACFO4N_03545</name>
</gene>
<evidence type="ECO:0000256" key="3">
    <source>
        <dbReference type="ARBA" id="ARBA00012068"/>
    </source>
</evidence>
<evidence type="ECO:0000256" key="1">
    <source>
        <dbReference type="ARBA" id="ARBA00005067"/>
    </source>
</evidence>
<comment type="pathway">
    <text evidence="1">Amino-acid biosynthesis; L-tyrosine biosynthesis; (4-hydroxyphenyl)pyruvate from prephenate (NAD(+) route): step 1/1.</text>
</comment>
<evidence type="ECO:0000256" key="5">
    <source>
        <dbReference type="ARBA" id="ARBA00022498"/>
    </source>
</evidence>
<dbReference type="InterPro" id="IPR046825">
    <property type="entry name" value="PDH_C"/>
</dbReference>
<keyword evidence="6 12" id="KW-0560">Oxidoreductase</keyword>
<organism evidence="12 13">
    <name type="scientific">Camelliibacillus cellulosilyticus</name>
    <dbReference type="NCBI Taxonomy" id="2174486"/>
    <lineage>
        <taxon>Bacteria</taxon>
        <taxon>Bacillati</taxon>
        <taxon>Bacillota</taxon>
        <taxon>Bacilli</taxon>
        <taxon>Bacillales</taxon>
        <taxon>Sporolactobacillaceae</taxon>
        <taxon>Camelliibacillus</taxon>
    </lineage>
</organism>
<dbReference type="PROSITE" id="PS51671">
    <property type="entry name" value="ACT"/>
    <property type="match status" value="1"/>
</dbReference>
<dbReference type="EMBL" id="JBHSFW010000001">
    <property type="protein sequence ID" value="MFC4617799.1"/>
    <property type="molecule type" value="Genomic_DNA"/>
</dbReference>
<dbReference type="GO" id="GO:0008977">
    <property type="term" value="F:prephenate dehydrogenase (NAD+) activity"/>
    <property type="evidence" value="ECO:0007669"/>
    <property type="project" value="UniProtKB-EC"/>
</dbReference>
<dbReference type="Pfam" id="PF20463">
    <property type="entry name" value="PDH_C"/>
    <property type="match status" value="1"/>
</dbReference>
<dbReference type="EC" id="1.3.1.12" evidence="3"/>
<evidence type="ECO:0000259" key="11">
    <source>
        <dbReference type="PROSITE" id="PS51671"/>
    </source>
</evidence>
<dbReference type="InterPro" id="IPR046826">
    <property type="entry name" value="PDH_N"/>
</dbReference>
<proteinExistence type="inferred from homology"/>
<protein>
    <recommendedName>
        <fullName evidence="4">Prephenate dehydrogenase</fullName>
        <ecNumber evidence="3">1.3.1.12</ecNumber>
    </recommendedName>
</protein>
<evidence type="ECO:0000256" key="2">
    <source>
        <dbReference type="ARBA" id="ARBA00007964"/>
    </source>
</evidence>
<dbReference type="Proteomes" id="UP001596022">
    <property type="component" value="Unassembled WGS sequence"/>
</dbReference>
<name>A0ABV9GJQ0_9BACL</name>
<keyword evidence="8" id="KW-0057">Aromatic amino acid biosynthesis</keyword>
<keyword evidence="8" id="KW-0028">Amino-acid biosynthesis</keyword>
<dbReference type="SUPFAM" id="SSF51735">
    <property type="entry name" value="NAD(P)-binding Rossmann-fold domains"/>
    <property type="match status" value="1"/>
</dbReference>
<dbReference type="Gene3D" id="3.40.50.720">
    <property type="entry name" value="NAD(P)-binding Rossmann-like Domain"/>
    <property type="match status" value="1"/>
</dbReference>
<dbReference type="InterPro" id="IPR045865">
    <property type="entry name" value="ACT-like_dom_sf"/>
</dbReference>
<keyword evidence="5" id="KW-0827">Tyrosine biosynthesis</keyword>
<dbReference type="CDD" id="cd04909">
    <property type="entry name" value="ACT_PDH-BS"/>
    <property type="match status" value="1"/>
</dbReference>
<reference evidence="13" key="1">
    <citation type="journal article" date="2019" name="Int. J. Syst. Evol. Microbiol.">
        <title>The Global Catalogue of Microorganisms (GCM) 10K type strain sequencing project: providing services to taxonomists for standard genome sequencing and annotation.</title>
        <authorList>
            <consortium name="The Broad Institute Genomics Platform"/>
            <consortium name="The Broad Institute Genome Sequencing Center for Infectious Disease"/>
            <person name="Wu L."/>
            <person name="Ma J."/>
        </authorList>
    </citation>
    <scope>NUCLEOTIDE SEQUENCE [LARGE SCALE GENOMIC DNA]</scope>
    <source>
        <strain evidence="13">CGMCC 1.16306</strain>
    </source>
</reference>
<evidence type="ECO:0000259" key="10">
    <source>
        <dbReference type="PROSITE" id="PS51176"/>
    </source>
</evidence>
<dbReference type="PANTHER" id="PTHR21363">
    <property type="entry name" value="PREPHENATE DEHYDROGENASE"/>
    <property type="match status" value="1"/>
</dbReference>
<evidence type="ECO:0000256" key="8">
    <source>
        <dbReference type="ARBA" id="ARBA00023141"/>
    </source>
</evidence>
<dbReference type="PROSITE" id="PS51176">
    <property type="entry name" value="PDH_ADH"/>
    <property type="match status" value="1"/>
</dbReference>
<dbReference type="NCBIfam" id="NF005107">
    <property type="entry name" value="PRK06545.1-5"/>
    <property type="match status" value="1"/>
</dbReference>
<keyword evidence="13" id="KW-1185">Reference proteome</keyword>
<dbReference type="SUPFAM" id="SSF48179">
    <property type="entry name" value="6-phosphogluconate dehydrogenase C-terminal domain-like"/>
    <property type="match status" value="1"/>
</dbReference>
<dbReference type="Gene3D" id="3.30.70.260">
    <property type="match status" value="1"/>
</dbReference>
<dbReference type="Pfam" id="PF02153">
    <property type="entry name" value="PDH_N"/>
    <property type="match status" value="1"/>
</dbReference>
<dbReference type="InterPro" id="IPR036291">
    <property type="entry name" value="NAD(P)-bd_dom_sf"/>
</dbReference>
<evidence type="ECO:0000313" key="13">
    <source>
        <dbReference type="Proteomes" id="UP001596022"/>
    </source>
</evidence>
<dbReference type="Gene3D" id="1.10.3660.10">
    <property type="entry name" value="6-phosphogluconate dehydrogenase C-terminal like domain"/>
    <property type="match status" value="1"/>
</dbReference>
<evidence type="ECO:0000256" key="6">
    <source>
        <dbReference type="ARBA" id="ARBA00023002"/>
    </source>
</evidence>
<dbReference type="RefSeq" id="WP_376844824.1">
    <property type="nucleotide sequence ID" value="NZ_JBHSFW010000001.1"/>
</dbReference>